<dbReference type="Proteomes" id="UP000823674">
    <property type="component" value="Chromosome A03"/>
</dbReference>
<evidence type="ECO:0000313" key="1">
    <source>
        <dbReference type="EMBL" id="KAG5406254.1"/>
    </source>
</evidence>
<evidence type="ECO:0000313" key="2">
    <source>
        <dbReference type="Proteomes" id="UP000823674"/>
    </source>
</evidence>
<dbReference type="EMBL" id="JADBGQ010000003">
    <property type="protein sequence ID" value="KAG5406254.1"/>
    <property type="molecule type" value="Genomic_DNA"/>
</dbReference>
<sequence>MAATYHVRSCSLPARLPSNGLNHIQQLLSKLPTDNNNSLSLLSQLYESISHLFNDSPASSLLPHHSFFTHLLDLSLVHLDLCSKLRDITCRIKDCLRDLRSAFRRRGHGGDFTIRCHVKAFVRSRRLIHKDLAKLLLLLKQTDHPSIESTHPLITLLRQVCSQTCRSFRTVMLSLSSSVPKPRPSRWALVSKLVIKNVTNTSAQVHSGDRTEFQMMDEELQRFCSAKEIKKEGIKSLIALLDNVDVVVEDLEESLESVPSRWALVSKLVIKNVTNTSAQVHSGDRTEFQMMDEELQRFCSAKEIKKEGIKSLIALLDNVDVVVEDLEESLESVYRRMIQARVSLLNILSLHI</sequence>
<keyword evidence="2" id="KW-1185">Reference proteome</keyword>
<dbReference type="PANTHER" id="PTHR33070">
    <property type="entry name" value="OS06G0725500 PROTEIN"/>
    <property type="match status" value="1"/>
</dbReference>
<protein>
    <recommendedName>
        <fullName evidence="3">DUF241 domain protein</fullName>
    </recommendedName>
</protein>
<reference evidence="1 2" key="1">
    <citation type="submission" date="2021-03" db="EMBL/GenBank/DDBJ databases">
        <authorList>
            <person name="King G.J."/>
            <person name="Bancroft I."/>
            <person name="Baten A."/>
            <person name="Bloomfield J."/>
            <person name="Borpatragohain P."/>
            <person name="He Z."/>
            <person name="Irish N."/>
            <person name="Irwin J."/>
            <person name="Liu K."/>
            <person name="Mauleon R.P."/>
            <person name="Moore J."/>
            <person name="Morris R."/>
            <person name="Ostergaard L."/>
            <person name="Wang B."/>
            <person name="Wells R."/>
        </authorList>
    </citation>
    <scope>NUCLEOTIDE SEQUENCE [LARGE SCALE GENOMIC DNA]</scope>
    <source>
        <strain evidence="1">R-o-18</strain>
        <tissue evidence="1">Leaf</tissue>
    </source>
</reference>
<accession>A0ABQ7N5R3</accession>
<proteinExistence type="predicted"/>
<organism evidence="1 2">
    <name type="scientific">Brassica rapa subsp. trilocularis</name>
    <dbReference type="NCBI Taxonomy" id="1813537"/>
    <lineage>
        <taxon>Eukaryota</taxon>
        <taxon>Viridiplantae</taxon>
        <taxon>Streptophyta</taxon>
        <taxon>Embryophyta</taxon>
        <taxon>Tracheophyta</taxon>
        <taxon>Spermatophyta</taxon>
        <taxon>Magnoliopsida</taxon>
        <taxon>eudicotyledons</taxon>
        <taxon>Gunneridae</taxon>
        <taxon>Pentapetalae</taxon>
        <taxon>rosids</taxon>
        <taxon>malvids</taxon>
        <taxon>Brassicales</taxon>
        <taxon>Brassicaceae</taxon>
        <taxon>Brassiceae</taxon>
        <taxon>Brassica</taxon>
    </lineage>
</organism>
<comment type="caution">
    <text evidence="1">The sequence shown here is derived from an EMBL/GenBank/DDBJ whole genome shotgun (WGS) entry which is preliminary data.</text>
</comment>
<name>A0ABQ7N5R3_BRACM</name>
<dbReference type="PANTHER" id="PTHR33070:SF104">
    <property type="entry name" value="NUCLEOLUS AND NEURAL PROGENITOR PROTEIN-LIKE N-TERMINAL DOMAIN-CONTAINING PROTEIN"/>
    <property type="match status" value="1"/>
</dbReference>
<dbReference type="InterPro" id="IPR004320">
    <property type="entry name" value="BPS1_pln"/>
</dbReference>
<evidence type="ECO:0008006" key="3">
    <source>
        <dbReference type="Google" id="ProtNLM"/>
    </source>
</evidence>
<gene>
    <name evidence="1" type="primary">A03p051710.1_BraROA</name>
    <name evidence="1" type="ORF">IGI04_012373</name>
</gene>
<dbReference type="Pfam" id="PF03087">
    <property type="entry name" value="BPS1"/>
    <property type="match status" value="2"/>
</dbReference>